<reference evidence="5 6" key="1">
    <citation type="submission" date="2019-03" db="EMBL/GenBank/DDBJ databases">
        <title>Genomic Encyclopedia of Type Strains, Phase IV (KMG-IV): sequencing the most valuable type-strain genomes for metagenomic binning, comparative biology and taxonomic classification.</title>
        <authorList>
            <person name="Goeker M."/>
        </authorList>
    </citation>
    <scope>NUCLEOTIDE SEQUENCE [LARGE SCALE GENOMIC DNA]</scope>
    <source>
        <strain evidence="5 6">DSM 21100</strain>
    </source>
</reference>
<protein>
    <submittedName>
        <fullName evidence="5">Glycosyltransferase involved in cell wall biosynthesis</fullName>
    </submittedName>
</protein>
<keyword evidence="3 5" id="KW-0808">Transferase</keyword>
<comment type="caution">
    <text evidence="5">The sequence shown here is derived from an EMBL/GenBank/DDBJ whole genome shotgun (WGS) entry which is preliminary data.</text>
</comment>
<dbReference type="EMBL" id="SMAD01000001">
    <property type="protein sequence ID" value="TCS90119.1"/>
    <property type="molecule type" value="Genomic_DNA"/>
</dbReference>
<dbReference type="PANTHER" id="PTHR43685">
    <property type="entry name" value="GLYCOSYLTRANSFERASE"/>
    <property type="match status" value="1"/>
</dbReference>
<keyword evidence="6" id="KW-1185">Reference proteome</keyword>
<dbReference type="Gene3D" id="3.90.550.10">
    <property type="entry name" value="Spore Coat Polysaccharide Biosynthesis Protein SpsA, Chain A"/>
    <property type="match status" value="2"/>
</dbReference>
<dbReference type="InterPro" id="IPR050834">
    <property type="entry name" value="Glycosyltransf_2"/>
</dbReference>
<comment type="similarity">
    <text evidence="1">Belongs to the glycosyltransferase 2 family.</text>
</comment>
<evidence type="ECO:0000313" key="5">
    <source>
        <dbReference type="EMBL" id="TCS90119.1"/>
    </source>
</evidence>
<proteinExistence type="inferred from homology"/>
<dbReference type="Proteomes" id="UP000295807">
    <property type="component" value="Unassembled WGS sequence"/>
</dbReference>
<evidence type="ECO:0000313" key="6">
    <source>
        <dbReference type="Proteomes" id="UP000295807"/>
    </source>
</evidence>
<evidence type="ECO:0000256" key="3">
    <source>
        <dbReference type="ARBA" id="ARBA00022679"/>
    </source>
</evidence>
<organism evidence="5 6">
    <name type="scientific">Anseongella ginsenosidimutans</name>
    <dbReference type="NCBI Taxonomy" id="496056"/>
    <lineage>
        <taxon>Bacteria</taxon>
        <taxon>Pseudomonadati</taxon>
        <taxon>Bacteroidota</taxon>
        <taxon>Sphingobacteriia</taxon>
        <taxon>Sphingobacteriales</taxon>
        <taxon>Sphingobacteriaceae</taxon>
        <taxon>Anseongella</taxon>
    </lineage>
</organism>
<dbReference type="GO" id="GO:0016740">
    <property type="term" value="F:transferase activity"/>
    <property type="evidence" value="ECO:0007669"/>
    <property type="project" value="UniProtKB-KW"/>
</dbReference>
<dbReference type="PANTHER" id="PTHR43685:SF5">
    <property type="entry name" value="GLYCOSYLTRANSFERASE EPSE-RELATED"/>
    <property type="match status" value="1"/>
</dbReference>
<name>A0A4R3KWH0_9SPHI</name>
<accession>A0A4R3KWH0</accession>
<gene>
    <name evidence="5" type="ORF">EDD80_101318</name>
</gene>
<dbReference type="InterPro" id="IPR001173">
    <property type="entry name" value="Glyco_trans_2-like"/>
</dbReference>
<dbReference type="AlphaFoldDB" id="A0A4R3KWH0"/>
<evidence type="ECO:0000256" key="2">
    <source>
        <dbReference type="ARBA" id="ARBA00022676"/>
    </source>
</evidence>
<evidence type="ECO:0000259" key="4">
    <source>
        <dbReference type="Pfam" id="PF00535"/>
    </source>
</evidence>
<feature type="domain" description="Glycosyltransferase 2-like" evidence="4">
    <location>
        <begin position="373"/>
        <end position="487"/>
    </location>
</feature>
<dbReference type="Pfam" id="PF00535">
    <property type="entry name" value="Glycos_transf_2"/>
    <property type="match status" value="2"/>
</dbReference>
<feature type="domain" description="Glycosyltransferase 2-like" evidence="4">
    <location>
        <begin position="1"/>
        <end position="136"/>
    </location>
</feature>
<dbReference type="InterPro" id="IPR029044">
    <property type="entry name" value="Nucleotide-diphossugar_trans"/>
</dbReference>
<sequence>MPVYNARKHVREAIESILGQTYTEFEFLIIDDGSTDATPEIVCSYTDPRIRFIRNEENRGVSAVLNQGIGLASSGLIARMDADDISYPERLEKQVAFFREHPEIALLSTWARVVAADKTPLRTEKWKSQYYYYNLNFACWIYHPTVMYRRSAVTASGKYSTRYAEDHNLWWQMARNYKIHNLPEVLLDYRLADESLSRVTRKAEYEAAQHAQVLRNIRYYTGEGFRLSHHEVRCLMLDCEPVLKEGIMAIARCFRKLDHITGYILAMENVNRDEAAIREAAYFKKEWMLSFFAGRLSGPELIFLLISLGCWKKAALLLSAKFSQPGSVAAHRNGKIREAAETPPETAKAIPRIPHNPPEILPVPAGEARPRWSVMIPVFNCIGYLEETLQSVLLQDPGPDIMQIEVIDDHSTDGDVAALVTRLGQGRVGYHRQPYNRGSLRNFETCLNRAKGEWIHLLHGDDLVKPGFYGEIGNLFARYPQAGAAFTNHIFINEAGGELSYYRSLAGSAGLLPDWLARIASRQYVQPPAMVVKRRVYEHLGSFFAVHFGEDWEMWVRIAAHYPVAYSPRHLAKYRYHRNNITSRSFLSGQSIRDIHTVIRIVRQYLPRDQQRHLQKAARRNYAAYFANTSHRIFTEFRNPKAAFTQAWRAWIMSPNALTSASMLKLAGRYIYSMLRKLPQTDERRPYSTNPTHH</sequence>
<dbReference type="SUPFAM" id="SSF53448">
    <property type="entry name" value="Nucleotide-diphospho-sugar transferases"/>
    <property type="match status" value="2"/>
</dbReference>
<keyword evidence="2" id="KW-0328">Glycosyltransferase</keyword>
<evidence type="ECO:0000256" key="1">
    <source>
        <dbReference type="ARBA" id="ARBA00006739"/>
    </source>
</evidence>